<organism evidence="2 3">
    <name type="scientific">Oryzias javanicus</name>
    <name type="common">Javanese ricefish</name>
    <name type="synonym">Aplocheilus javanicus</name>
    <dbReference type="NCBI Taxonomy" id="123683"/>
    <lineage>
        <taxon>Eukaryota</taxon>
        <taxon>Metazoa</taxon>
        <taxon>Chordata</taxon>
        <taxon>Craniata</taxon>
        <taxon>Vertebrata</taxon>
        <taxon>Euteleostomi</taxon>
        <taxon>Actinopterygii</taxon>
        <taxon>Neopterygii</taxon>
        <taxon>Teleostei</taxon>
        <taxon>Neoteleostei</taxon>
        <taxon>Acanthomorphata</taxon>
        <taxon>Ovalentaria</taxon>
        <taxon>Atherinomorphae</taxon>
        <taxon>Beloniformes</taxon>
        <taxon>Adrianichthyidae</taxon>
        <taxon>Oryziinae</taxon>
        <taxon>Oryzias</taxon>
    </lineage>
</organism>
<gene>
    <name evidence="2" type="ORF">OJAV_G00107170</name>
</gene>
<protein>
    <submittedName>
        <fullName evidence="2">Uncharacterized protein</fullName>
    </submittedName>
</protein>
<dbReference type="EMBL" id="CM012447">
    <property type="protein sequence ID" value="RVE66420.1"/>
    <property type="molecule type" value="Genomic_DNA"/>
</dbReference>
<reference evidence="2 3" key="1">
    <citation type="submission" date="2018-11" db="EMBL/GenBank/DDBJ databases">
        <authorList>
            <person name="Lopez-Roques C."/>
            <person name="Donnadieu C."/>
            <person name="Bouchez O."/>
            <person name="Klopp C."/>
            <person name="Cabau C."/>
            <person name="Zahm M."/>
        </authorList>
    </citation>
    <scope>NUCLEOTIDE SEQUENCE [LARGE SCALE GENOMIC DNA]</scope>
    <source>
        <strain evidence="2">RS831</strain>
        <tissue evidence="2">Whole body</tissue>
    </source>
</reference>
<evidence type="ECO:0000313" key="3">
    <source>
        <dbReference type="Proteomes" id="UP000283210"/>
    </source>
</evidence>
<evidence type="ECO:0000313" key="2">
    <source>
        <dbReference type="EMBL" id="RVE66420.1"/>
    </source>
</evidence>
<dbReference type="AlphaFoldDB" id="A0A3S2PGU6"/>
<feature type="compositionally biased region" description="Basic residues" evidence="1">
    <location>
        <begin position="68"/>
        <end position="83"/>
    </location>
</feature>
<keyword evidence="3" id="KW-1185">Reference proteome</keyword>
<proteinExistence type="predicted"/>
<sequence>MPPPPHPPVHLTALKRAALRGTPARSDGEDARLCARQRWSSAPERMNAGSAAHEDRALRLVPEGGAPPRRHNQNPSHLRRSRSRGGFGLPRRAEPVGPGRGSGSSWGQYRSTERVFLAVNPQTERLKSR</sequence>
<name>A0A3S2PGU6_ORYJA</name>
<dbReference type="Proteomes" id="UP000283210">
    <property type="component" value="Chromosome 11"/>
</dbReference>
<feature type="region of interest" description="Disordered" evidence="1">
    <location>
        <begin position="20"/>
        <end position="115"/>
    </location>
</feature>
<reference evidence="2 3" key="2">
    <citation type="submission" date="2019-01" db="EMBL/GenBank/DDBJ databases">
        <title>A chromosome length genome reference of the Java medaka (oryzias javanicus).</title>
        <authorList>
            <person name="Herpin A."/>
            <person name="Takehana Y."/>
            <person name="Naruse K."/>
            <person name="Ansai S."/>
            <person name="Kawaguchi M."/>
        </authorList>
    </citation>
    <scope>NUCLEOTIDE SEQUENCE [LARGE SCALE GENOMIC DNA]</scope>
    <source>
        <strain evidence="2">RS831</strain>
        <tissue evidence="2">Whole body</tissue>
    </source>
</reference>
<accession>A0A3S2PGU6</accession>
<evidence type="ECO:0000256" key="1">
    <source>
        <dbReference type="SAM" id="MobiDB-lite"/>
    </source>
</evidence>